<reference evidence="3 4" key="1">
    <citation type="journal article" date="2020" name="Genome Biol. Evol.">
        <title>Comparative genomics of strictly vertically transmitted, feminizing microsporidia endosymbionts of amphipod crustaceans.</title>
        <authorList>
            <person name="Cormier A."/>
            <person name="Chebbi M.A."/>
            <person name="Giraud I."/>
            <person name="Wattier R."/>
            <person name="Teixeira M."/>
            <person name="Gilbert C."/>
            <person name="Rigaud T."/>
            <person name="Cordaux R."/>
        </authorList>
    </citation>
    <scope>NUCLEOTIDE SEQUENCE [LARGE SCALE GENOMIC DNA]</scope>
    <source>
        <strain evidence="3 4">Ou3-Ou53</strain>
    </source>
</reference>
<feature type="region of interest" description="Disordered" evidence="1">
    <location>
        <begin position="35"/>
        <end position="94"/>
    </location>
</feature>
<gene>
    <name evidence="3" type="ORF">NGRA_0526</name>
</gene>
<keyword evidence="2" id="KW-0812">Transmembrane</keyword>
<evidence type="ECO:0000256" key="1">
    <source>
        <dbReference type="SAM" id="MobiDB-lite"/>
    </source>
</evidence>
<feature type="transmembrane region" description="Helical" evidence="2">
    <location>
        <begin position="198"/>
        <end position="218"/>
    </location>
</feature>
<keyword evidence="4" id="KW-1185">Reference proteome</keyword>
<protein>
    <submittedName>
        <fullName evidence="3">Uncharacterized protein</fullName>
    </submittedName>
</protein>
<evidence type="ECO:0000313" key="4">
    <source>
        <dbReference type="Proteomes" id="UP000740883"/>
    </source>
</evidence>
<evidence type="ECO:0000256" key="2">
    <source>
        <dbReference type="SAM" id="Phobius"/>
    </source>
</evidence>
<keyword evidence="2" id="KW-0472">Membrane</keyword>
<feature type="transmembrane region" description="Helical" evidence="2">
    <location>
        <begin position="230"/>
        <end position="253"/>
    </location>
</feature>
<comment type="caution">
    <text evidence="3">The sequence shown here is derived from an EMBL/GenBank/DDBJ whole genome shotgun (WGS) entry which is preliminary data.</text>
</comment>
<keyword evidence="2" id="KW-1133">Transmembrane helix</keyword>
<organism evidence="3 4">
    <name type="scientific">Nosema granulosis</name>
    <dbReference type="NCBI Taxonomy" id="83296"/>
    <lineage>
        <taxon>Eukaryota</taxon>
        <taxon>Fungi</taxon>
        <taxon>Fungi incertae sedis</taxon>
        <taxon>Microsporidia</taxon>
        <taxon>Nosematidae</taxon>
        <taxon>Nosema</taxon>
    </lineage>
</organism>
<dbReference type="EMBL" id="SBJO01000020">
    <property type="protein sequence ID" value="KAF9764490.1"/>
    <property type="molecule type" value="Genomic_DNA"/>
</dbReference>
<sequence length="260" mass="29833">MPSFIEELKAKQLEKPKLCTNTKIKESHYDTPKSNKIILNKDGTHHYDTPKSNKGILNKDGTHHYDTPKSNKSILNKDGTHHYDTPTVSTQYNPRIYENYPPSIVESHTYLKMDRNNEENDSDFSSEHIYESFENTRLQTEEHSIINIEDSKAENGVMIFNVGDDPNRKIMVVNGALLSSMPQSSCDNQTKSKSSWHLLKVFFISILFIFLYIIGIVICLREPKYTTKVSIGGIIISFASLIIYISIMSFLFCRQITINK</sequence>
<feature type="compositionally biased region" description="Basic and acidic residues" evidence="1">
    <location>
        <begin position="42"/>
        <end position="51"/>
    </location>
</feature>
<feature type="compositionally biased region" description="Basic and acidic residues" evidence="1">
    <location>
        <begin position="60"/>
        <end position="69"/>
    </location>
</feature>
<dbReference type="AlphaFoldDB" id="A0A9P6KZH7"/>
<accession>A0A9P6KZH7</accession>
<dbReference type="Proteomes" id="UP000740883">
    <property type="component" value="Unassembled WGS sequence"/>
</dbReference>
<proteinExistence type="predicted"/>
<name>A0A9P6KZH7_9MICR</name>
<evidence type="ECO:0000313" key="3">
    <source>
        <dbReference type="EMBL" id="KAF9764490.1"/>
    </source>
</evidence>